<reference evidence="2 3" key="1">
    <citation type="submission" date="2019-07" db="EMBL/GenBank/DDBJ databases">
        <title>Genomics analysis of Aphanomyces spp. identifies a new class of oomycete effector associated with host adaptation.</title>
        <authorList>
            <person name="Gaulin E."/>
        </authorList>
    </citation>
    <scope>NUCLEOTIDE SEQUENCE [LARGE SCALE GENOMIC DNA]</scope>
    <source>
        <strain evidence="2 3">ATCC 201684</strain>
    </source>
</reference>
<dbReference type="GO" id="GO:0005739">
    <property type="term" value="C:mitochondrion"/>
    <property type="evidence" value="ECO:0007669"/>
    <property type="project" value="TreeGrafter"/>
</dbReference>
<evidence type="ECO:0000313" key="2">
    <source>
        <dbReference type="EMBL" id="KAF0731573.1"/>
    </source>
</evidence>
<dbReference type="AlphaFoldDB" id="A0A6G0WVK7"/>
<dbReference type="PANTHER" id="PTHR21377">
    <property type="entry name" value="PROTEIN FAM210B, MITOCHONDRIAL"/>
    <property type="match status" value="1"/>
</dbReference>
<gene>
    <name evidence="2" type="ORF">Ae201684_011193</name>
</gene>
<dbReference type="Proteomes" id="UP000481153">
    <property type="component" value="Unassembled WGS sequence"/>
</dbReference>
<evidence type="ECO:0000313" key="3">
    <source>
        <dbReference type="Proteomes" id="UP000481153"/>
    </source>
</evidence>
<dbReference type="Pfam" id="PF06916">
    <property type="entry name" value="FAM210A-B_dom"/>
    <property type="match status" value="1"/>
</dbReference>
<organism evidence="2 3">
    <name type="scientific">Aphanomyces euteiches</name>
    <dbReference type="NCBI Taxonomy" id="100861"/>
    <lineage>
        <taxon>Eukaryota</taxon>
        <taxon>Sar</taxon>
        <taxon>Stramenopiles</taxon>
        <taxon>Oomycota</taxon>
        <taxon>Saprolegniomycetes</taxon>
        <taxon>Saprolegniales</taxon>
        <taxon>Verrucalvaceae</taxon>
        <taxon>Aphanomyces</taxon>
    </lineage>
</organism>
<comment type="caution">
    <text evidence="2">The sequence shown here is derived from an EMBL/GenBank/DDBJ whole genome shotgun (WGS) entry which is preliminary data.</text>
</comment>
<dbReference type="VEuPathDB" id="FungiDB:AeMF1_002657"/>
<proteinExistence type="predicted"/>
<dbReference type="EMBL" id="VJMJ01000141">
    <property type="protein sequence ID" value="KAF0731573.1"/>
    <property type="molecule type" value="Genomic_DNA"/>
</dbReference>
<sequence>MFRVGLGVGNCAATHLRVSSHGFAARFQARFSTSTKKGWLADHTDKPKLVLKEYGKIAVVFHSSVWVATFGASYTCVRMGLDVRHFKIPLINLEDIDPDASSLILAYLVTTATGPLRGGATIVMSPWIARMLRKRP</sequence>
<feature type="domain" description="DUF1279" evidence="1">
    <location>
        <begin position="47"/>
        <end position="126"/>
    </location>
</feature>
<accession>A0A6G0WVK7</accession>
<dbReference type="PANTHER" id="PTHR21377:SF0">
    <property type="entry name" value="PROTEIN FAM210B, MITOCHONDRIAL"/>
    <property type="match status" value="1"/>
</dbReference>
<dbReference type="InterPro" id="IPR045866">
    <property type="entry name" value="FAM210A/B-like"/>
</dbReference>
<keyword evidence="3" id="KW-1185">Reference proteome</keyword>
<dbReference type="InterPro" id="IPR009688">
    <property type="entry name" value="FAM210A/B-like_dom"/>
</dbReference>
<evidence type="ECO:0000259" key="1">
    <source>
        <dbReference type="Pfam" id="PF06916"/>
    </source>
</evidence>
<name>A0A6G0WVK7_9STRA</name>
<protein>
    <recommendedName>
        <fullName evidence="1">DUF1279 domain-containing protein</fullName>
    </recommendedName>
</protein>